<dbReference type="InterPro" id="IPR046336">
    <property type="entry name" value="Lon_prtase_N_sf"/>
</dbReference>
<protein>
    <submittedName>
        <fullName evidence="2">Putative Peptidase S16, lon-like</fullName>
    </submittedName>
</protein>
<dbReference type="Gene3D" id="1.10.4060.10">
    <property type="entry name" value="BPP1347 like domain"/>
    <property type="match status" value="1"/>
</dbReference>
<dbReference type="HOGENOM" id="CLU_048359_3_0_4"/>
<name>A0A0B7IVT0_9PROT</name>
<dbReference type="PROSITE" id="PS51787">
    <property type="entry name" value="LON_N"/>
    <property type="match status" value="1"/>
</dbReference>
<sequence length="211" mass="23503">MTTTLPLFPLKLVLFPGGVLPLSIFEKRYVDMVRNCLRNNSGFGIVADLTDFSGLNHGSHPSLPFAEVGVMVEIIDTNVTQPSLFDLRCLATQKIIVESASQQQDGLWIGQVTILATEADVPLPEDIIAPKVYFEQLVNALAEEAHSDELSPFQEPHQLESGTWLANRWCEILSIPLDEKQSLLVLDNPSTRLTLINEMLTQDSADDRRFN</sequence>
<organism evidence="2 3">
    <name type="scientific">Candidatus Methylopumilus turicensis</name>
    <dbReference type="NCBI Taxonomy" id="1581680"/>
    <lineage>
        <taxon>Bacteria</taxon>
        <taxon>Pseudomonadati</taxon>
        <taxon>Pseudomonadota</taxon>
        <taxon>Betaproteobacteria</taxon>
        <taxon>Nitrosomonadales</taxon>
        <taxon>Methylophilaceae</taxon>
        <taxon>Candidatus Methylopumilus</taxon>
    </lineage>
</organism>
<dbReference type="STRING" id="1581680.BN1209_1402"/>
<reference evidence="3" key="1">
    <citation type="submission" date="2014-12" db="EMBL/GenBank/DDBJ databases">
        <authorList>
            <person name="Salcher M.M."/>
        </authorList>
    </citation>
    <scope>NUCLEOTIDE SEQUENCE [LARGE SCALE GENOMIC DNA]</scope>
    <source>
        <strain evidence="3">MMS-10A-171</strain>
    </source>
</reference>
<evidence type="ECO:0000313" key="2">
    <source>
        <dbReference type="EMBL" id="CEN56441.1"/>
    </source>
</evidence>
<dbReference type="PANTHER" id="PTHR46732:SF8">
    <property type="entry name" value="ATP-DEPENDENT PROTEASE LA (LON) DOMAIN PROTEIN"/>
    <property type="match status" value="1"/>
</dbReference>
<dbReference type="SUPFAM" id="SSF88697">
    <property type="entry name" value="PUA domain-like"/>
    <property type="match status" value="1"/>
</dbReference>
<dbReference type="AlphaFoldDB" id="A0A0B7IVT0"/>
<dbReference type="KEGG" id="mbac:BN1209_1402"/>
<feature type="domain" description="Lon N-terminal" evidence="1">
    <location>
        <begin position="2"/>
        <end position="204"/>
    </location>
</feature>
<evidence type="ECO:0000259" key="1">
    <source>
        <dbReference type="PROSITE" id="PS51787"/>
    </source>
</evidence>
<dbReference type="InterPro" id="IPR003111">
    <property type="entry name" value="Lon_prtase_N"/>
</dbReference>
<dbReference type="EMBL" id="LN794158">
    <property type="protein sequence ID" value="CEN56441.1"/>
    <property type="molecule type" value="Genomic_DNA"/>
</dbReference>
<accession>A0A0B7IVT0</accession>
<dbReference type="SMART" id="SM00464">
    <property type="entry name" value="LON"/>
    <property type="match status" value="1"/>
</dbReference>
<dbReference type="Proteomes" id="UP000056322">
    <property type="component" value="Chromosome 1"/>
</dbReference>
<proteinExistence type="predicted"/>
<gene>
    <name evidence="2" type="ORF">BN1209_1402</name>
</gene>
<dbReference type="Pfam" id="PF02190">
    <property type="entry name" value="LON_substr_bdg"/>
    <property type="match status" value="1"/>
</dbReference>
<dbReference type="OrthoDB" id="8558970at2"/>
<dbReference type="PANTHER" id="PTHR46732">
    <property type="entry name" value="ATP-DEPENDENT PROTEASE LA (LON) DOMAIN PROTEIN"/>
    <property type="match status" value="1"/>
</dbReference>
<dbReference type="RefSeq" id="WP_045751534.1">
    <property type="nucleotide sequence ID" value="NZ_LN794158.1"/>
</dbReference>
<keyword evidence="3" id="KW-1185">Reference proteome</keyword>
<dbReference type="InterPro" id="IPR015947">
    <property type="entry name" value="PUA-like_sf"/>
</dbReference>
<dbReference type="Gene3D" id="2.30.130.40">
    <property type="entry name" value="LON domain-like"/>
    <property type="match status" value="1"/>
</dbReference>
<evidence type="ECO:0000313" key="3">
    <source>
        <dbReference type="Proteomes" id="UP000056322"/>
    </source>
</evidence>